<reference evidence="1 2" key="1">
    <citation type="submission" date="2021-11" db="EMBL/GenBank/DDBJ databases">
        <authorList>
            <person name="Depoorter E."/>
        </authorList>
    </citation>
    <scope>NUCLEOTIDE SEQUENCE [LARGE SCALE GENOMIC DNA]</scope>
    <source>
        <strain evidence="1 2">LMG 24286</strain>
    </source>
</reference>
<dbReference type="SUPFAM" id="SSF53474">
    <property type="entry name" value="alpha/beta-Hydrolases"/>
    <property type="match status" value="1"/>
</dbReference>
<dbReference type="Proteomes" id="UP000789719">
    <property type="component" value="Unassembled WGS sequence"/>
</dbReference>
<accession>A0ABM8ZBP6</accession>
<dbReference type="InterPro" id="IPR029058">
    <property type="entry name" value="AB_hydrolase_fold"/>
</dbReference>
<evidence type="ECO:0000313" key="2">
    <source>
        <dbReference type="Proteomes" id="UP000789719"/>
    </source>
</evidence>
<sequence length="535" mass="60794">MEKEKQKIKVICLGDNEAEFSNFDQKKSVYFSTANLFDGMYSQEKLSAILKAWADDKMLRDVPIALGKIKQFKLEPELYKQLVRYTLIYNTHNDISDESQALLNLIAAVPVDFTDATAIKGTLNYVVFGRQNGFRLSPDAIEIAPQFTGAVQRKGHVLISVTSDFSQEKNAQVLSVKMNNYLPKNSYWDYLPEYDIEGEFAEDDIYFKIFLIQEGTMDVIDTHIVTQKEINDAGYVFGTGDRNVYLATSMYVKGGKGTINLGQIHVRQSHLSHGKMILGGDSINDNKQKVAGEILYYFNPGDFKPPLNVYFSGYRTLEGFEGQRMMHGMGSPFLLIADSRLEGGAFYMGNPDLENKVVEIIKKTSRSMGFKNDQIVMSGLSMGTFASLYYAPDIRPAAVIVGKPLVNIGDVALNERINRPEVFPTSLDVLMNTMGEVSQEAAEKLNKRFWTKFNRGVLKNTKFFISYMENDDYDEHAFPQLYEELKKRYPNVQIIHRGFIGRHNDDTPGIVASFFRHYNFILEHDFGRISKDEVN</sequence>
<organism evidence="1 2">
    <name type="scientific">Periweissella ghanensis</name>
    <dbReference type="NCBI Taxonomy" id="467997"/>
    <lineage>
        <taxon>Bacteria</taxon>
        <taxon>Bacillati</taxon>
        <taxon>Bacillota</taxon>
        <taxon>Bacilli</taxon>
        <taxon>Lactobacillales</taxon>
        <taxon>Lactobacillaceae</taxon>
        <taxon>Periweissella</taxon>
    </lineage>
</organism>
<keyword evidence="2" id="KW-1185">Reference proteome</keyword>
<protein>
    <submittedName>
        <fullName evidence="1">Accessory Sec system protein Asp2</fullName>
    </submittedName>
</protein>
<comment type="caution">
    <text evidence="1">The sequence shown here is derived from an EMBL/GenBank/DDBJ whole genome shotgun (WGS) entry which is preliminary data.</text>
</comment>
<proteinExistence type="predicted"/>
<name>A0ABM8ZBP6_9LACO</name>
<dbReference type="NCBIfam" id="TIGR03712">
    <property type="entry name" value="acc_sec_asp2"/>
    <property type="match status" value="1"/>
</dbReference>
<dbReference type="Pfam" id="PF16929">
    <property type="entry name" value="Asp2"/>
    <property type="match status" value="1"/>
</dbReference>
<gene>
    <name evidence="1" type="primary">asp2</name>
    <name evidence="1" type="ORF">WGH24286_01418</name>
</gene>
<dbReference type="EMBL" id="CAKKNT010000020">
    <property type="protein sequence ID" value="CAH0418975.1"/>
    <property type="molecule type" value="Genomic_DNA"/>
</dbReference>
<evidence type="ECO:0000313" key="1">
    <source>
        <dbReference type="EMBL" id="CAH0418975.1"/>
    </source>
</evidence>
<dbReference type="InterPro" id="IPR022267">
    <property type="entry name" value="Asp2"/>
</dbReference>
<dbReference type="RefSeq" id="WP_230099051.1">
    <property type="nucleotide sequence ID" value="NZ_CAKKNT010000020.1"/>
</dbReference>